<comment type="caution">
    <text evidence="1">The sequence shown here is derived from an EMBL/GenBank/DDBJ whole genome shotgun (WGS) entry which is preliminary data.</text>
</comment>
<evidence type="ECO:0000313" key="2">
    <source>
        <dbReference type="Proteomes" id="UP000298663"/>
    </source>
</evidence>
<name>A0A4V5ZYN0_STECR</name>
<sequence length="119" mass="13148">MVAFGKGIEANLGNELTPRQVQNAPQVTWEAKEGALYTLAMIDPDVPSRAYPNLSQGLHWLIVNIPGDDIGKGDVFAEQNGKVSDRSDIRRGFRIDVFAREHGLGTLVAGNFFQAQWHE</sequence>
<dbReference type="EMBL" id="AZBU02000009">
    <property type="protein sequence ID" value="TKR64175.1"/>
    <property type="molecule type" value="Genomic_DNA"/>
</dbReference>
<evidence type="ECO:0000313" key="1">
    <source>
        <dbReference type="EMBL" id="TKR64175.1"/>
    </source>
</evidence>
<reference evidence="1 2" key="2">
    <citation type="journal article" date="2019" name="G3 (Bethesda)">
        <title>Hybrid Assembly of the Genome of the Entomopathogenic Nematode Steinernema carpocapsae Identifies the X-Chromosome.</title>
        <authorList>
            <person name="Serra L."/>
            <person name="Macchietto M."/>
            <person name="Macias-Munoz A."/>
            <person name="McGill C.J."/>
            <person name="Rodriguez I.M."/>
            <person name="Rodriguez B."/>
            <person name="Murad R."/>
            <person name="Mortazavi A."/>
        </authorList>
    </citation>
    <scope>NUCLEOTIDE SEQUENCE [LARGE SCALE GENOMIC DNA]</scope>
    <source>
        <strain evidence="1 2">ALL</strain>
    </source>
</reference>
<dbReference type="Pfam" id="PF01161">
    <property type="entry name" value="PBP"/>
    <property type="match status" value="1"/>
</dbReference>
<keyword evidence="2" id="KW-1185">Reference proteome</keyword>
<evidence type="ECO:0008006" key="3">
    <source>
        <dbReference type="Google" id="ProtNLM"/>
    </source>
</evidence>
<protein>
    <recommendedName>
        <fullName evidence="3">Phosphatidylethanolamine-binding protein</fullName>
    </recommendedName>
</protein>
<dbReference type="AlphaFoldDB" id="A0A4V5ZYN0"/>
<dbReference type="InterPro" id="IPR035810">
    <property type="entry name" value="PEBP_euk"/>
</dbReference>
<dbReference type="Proteomes" id="UP000298663">
    <property type="component" value="Unassembled WGS sequence"/>
</dbReference>
<dbReference type="Gene3D" id="3.90.280.10">
    <property type="entry name" value="PEBP-like"/>
    <property type="match status" value="2"/>
</dbReference>
<dbReference type="InterPro" id="IPR036610">
    <property type="entry name" value="PEBP-like_sf"/>
</dbReference>
<proteinExistence type="predicted"/>
<organism evidence="1 2">
    <name type="scientific">Steinernema carpocapsae</name>
    <name type="common">Entomopathogenic nematode</name>
    <dbReference type="NCBI Taxonomy" id="34508"/>
    <lineage>
        <taxon>Eukaryota</taxon>
        <taxon>Metazoa</taxon>
        <taxon>Ecdysozoa</taxon>
        <taxon>Nematoda</taxon>
        <taxon>Chromadorea</taxon>
        <taxon>Rhabditida</taxon>
        <taxon>Tylenchina</taxon>
        <taxon>Panagrolaimomorpha</taxon>
        <taxon>Strongyloidoidea</taxon>
        <taxon>Steinernematidae</taxon>
        <taxon>Steinernema</taxon>
    </lineage>
</organism>
<dbReference type="PANTHER" id="PTHR11362:SF82">
    <property type="entry name" value="PHOSPHATIDYLETHANOLAMINE-BINDING PROTEIN 4"/>
    <property type="match status" value="1"/>
</dbReference>
<gene>
    <name evidence="1" type="ORF">L596_024755</name>
</gene>
<dbReference type="PANTHER" id="PTHR11362">
    <property type="entry name" value="PHOSPHATIDYLETHANOLAMINE-BINDING PROTEIN"/>
    <property type="match status" value="1"/>
</dbReference>
<accession>A0A4V5ZYN0</accession>
<reference evidence="1 2" key="1">
    <citation type="journal article" date="2015" name="Genome Biol.">
        <title>Comparative genomics of Steinernema reveals deeply conserved gene regulatory networks.</title>
        <authorList>
            <person name="Dillman A.R."/>
            <person name="Macchietto M."/>
            <person name="Porter C.F."/>
            <person name="Rogers A."/>
            <person name="Williams B."/>
            <person name="Antoshechkin I."/>
            <person name="Lee M.M."/>
            <person name="Goodwin Z."/>
            <person name="Lu X."/>
            <person name="Lewis E.E."/>
            <person name="Goodrich-Blair H."/>
            <person name="Stock S.P."/>
            <person name="Adams B.J."/>
            <person name="Sternberg P.W."/>
            <person name="Mortazavi A."/>
        </authorList>
    </citation>
    <scope>NUCLEOTIDE SEQUENCE [LARGE SCALE GENOMIC DNA]</scope>
    <source>
        <strain evidence="1 2">ALL</strain>
    </source>
</reference>
<dbReference type="CDD" id="cd00866">
    <property type="entry name" value="PEBP_euk"/>
    <property type="match status" value="1"/>
</dbReference>
<dbReference type="SUPFAM" id="SSF49777">
    <property type="entry name" value="PEBP-like"/>
    <property type="match status" value="1"/>
</dbReference>
<dbReference type="OrthoDB" id="2506647at2759"/>
<dbReference type="InterPro" id="IPR008914">
    <property type="entry name" value="PEBP"/>
</dbReference>